<feature type="compositionally biased region" description="Basic and acidic residues" evidence="1">
    <location>
        <begin position="33"/>
        <end position="42"/>
    </location>
</feature>
<dbReference type="EMBL" id="WBMR01000076">
    <property type="protein sequence ID" value="KAB2376957.1"/>
    <property type="molecule type" value="Genomic_DNA"/>
</dbReference>
<organism evidence="2 3">
    <name type="scientific">Actinomadura montaniterrae</name>
    <dbReference type="NCBI Taxonomy" id="1803903"/>
    <lineage>
        <taxon>Bacteria</taxon>
        <taxon>Bacillati</taxon>
        <taxon>Actinomycetota</taxon>
        <taxon>Actinomycetes</taxon>
        <taxon>Streptosporangiales</taxon>
        <taxon>Thermomonosporaceae</taxon>
        <taxon>Actinomadura</taxon>
    </lineage>
</organism>
<dbReference type="RefSeq" id="WP_151542428.1">
    <property type="nucleotide sequence ID" value="NZ_WBMR01000076.1"/>
</dbReference>
<gene>
    <name evidence="2" type="ORF">F9B16_24275</name>
</gene>
<name>A0A6L3VY91_9ACTN</name>
<reference evidence="2 3" key="1">
    <citation type="submission" date="2019-09" db="EMBL/GenBank/DDBJ databases">
        <title>Actinomadura physcomitrii sp. nov., a novel actinomycete isolated from moss [Physcomitrium sphaericum (Ludw) Fuernr].</title>
        <authorList>
            <person name="Liu C."/>
            <person name="Zhuang X."/>
        </authorList>
    </citation>
    <scope>NUCLEOTIDE SEQUENCE [LARGE SCALE GENOMIC DNA]</scope>
    <source>
        <strain evidence="2 3">CYP1-1B</strain>
    </source>
</reference>
<sequence length="62" mass="6413">MSPLLRSPSPTCGNSSRPPTTPAAEVLGCTRPRHSDAARDRAAGPAQLGALAANAIRPPLRR</sequence>
<accession>A0A6L3VY91</accession>
<feature type="region of interest" description="Disordered" evidence="1">
    <location>
        <begin position="1"/>
        <end position="62"/>
    </location>
</feature>
<protein>
    <submittedName>
        <fullName evidence="2">Uncharacterized protein</fullName>
    </submittedName>
</protein>
<keyword evidence="3" id="KW-1185">Reference proteome</keyword>
<feature type="compositionally biased region" description="Low complexity" evidence="1">
    <location>
        <begin position="43"/>
        <end position="55"/>
    </location>
</feature>
<comment type="caution">
    <text evidence="2">The sequence shown here is derived from an EMBL/GenBank/DDBJ whole genome shotgun (WGS) entry which is preliminary data.</text>
</comment>
<dbReference type="AlphaFoldDB" id="A0A6L3VY91"/>
<evidence type="ECO:0000256" key="1">
    <source>
        <dbReference type="SAM" id="MobiDB-lite"/>
    </source>
</evidence>
<dbReference type="Proteomes" id="UP000483004">
    <property type="component" value="Unassembled WGS sequence"/>
</dbReference>
<feature type="compositionally biased region" description="Polar residues" evidence="1">
    <location>
        <begin position="8"/>
        <end position="18"/>
    </location>
</feature>
<evidence type="ECO:0000313" key="2">
    <source>
        <dbReference type="EMBL" id="KAB2376957.1"/>
    </source>
</evidence>
<evidence type="ECO:0000313" key="3">
    <source>
        <dbReference type="Proteomes" id="UP000483004"/>
    </source>
</evidence>
<proteinExistence type="predicted"/>